<comment type="caution">
    <text evidence="2">The sequence shown here is derived from an EMBL/GenBank/DDBJ whole genome shotgun (WGS) entry which is preliminary data.</text>
</comment>
<gene>
    <name evidence="2" type="ORF">BKE30_03955</name>
</gene>
<dbReference type="InterPro" id="IPR029068">
    <property type="entry name" value="Glyas_Bleomycin-R_OHBP_Dase"/>
</dbReference>
<proteinExistence type="predicted"/>
<name>A0A1S8CXN6_9GAMM</name>
<dbReference type="Pfam" id="PF00903">
    <property type="entry name" value="Glyoxalase"/>
    <property type="match status" value="1"/>
</dbReference>
<dbReference type="PROSITE" id="PS51819">
    <property type="entry name" value="VOC"/>
    <property type="match status" value="1"/>
</dbReference>
<accession>A0A1S8CXN6</accession>
<dbReference type="STRING" id="1907941.BKE30_03955"/>
<dbReference type="Proteomes" id="UP000192132">
    <property type="component" value="Unassembled WGS sequence"/>
</dbReference>
<feature type="domain" description="VOC" evidence="1">
    <location>
        <begin position="2"/>
        <end position="115"/>
    </location>
</feature>
<protein>
    <submittedName>
        <fullName evidence="2">Glyoxalase</fullName>
    </submittedName>
</protein>
<dbReference type="InterPro" id="IPR037523">
    <property type="entry name" value="VOC_core"/>
</dbReference>
<dbReference type="CDD" id="cd06587">
    <property type="entry name" value="VOC"/>
    <property type="match status" value="1"/>
</dbReference>
<dbReference type="EMBL" id="MLCN01000008">
    <property type="protein sequence ID" value="ONG41592.1"/>
    <property type="molecule type" value="Genomic_DNA"/>
</dbReference>
<dbReference type="InterPro" id="IPR004360">
    <property type="entry name" value="Glyas_Fos-R_dOase_dom"/>
</dbReference>
<reference evidence="2 3" key="1">
    <citation type="submission" date="2016-10" db="EMBL/GenBank/DDBJ databases">
        <title>Draft Genome sequence of Alkanindiges sp. strain H1.</title>
        <authorList>
            <person name="Subhash Y."/>
            <person name="Lee S."/>
        </authorList>
    </citation>
    <scope>NUCLEOTIDE SEQUENCE [LARGE SCALE GENOMIC DNA]</scope>
    <source>
        <strain evidence="2 3">H1</strain>
    </source>
</reference>
<evidence type="ECO:0000313" key="3">
    <source>
        <dbReference type="Proteomes" id="UP000192132"/>
    </source>
</evidence>
<dbReference type="SUPFAM" id="SSF54593">
    <property type="entry name" value="Glyoxalase/Bleomycin resistance protein/Dihydroxybiphenyl dioxygenase"/>
    <property type="match status" value="1"/>
</dbReference>
<dbReference type="RefSeq" id="WP_076877347.1">
    <property type="nucleotide sequence ID" value="NZ_MLCN01000008.1"/>
</dbReference>
<dbReference type="Gene3D" id="3.10.180.10">
    <property type="entry name" value="2,3-Dihydroxybiphenyl 1,2-Dioxygenase, domain 1"/>
    <property type="match status" value="1"/>
</dbReference>
<keyword evidence="3" id="KW-1185">Reference proteome</keyword>
<evidence type="ECO:0000313" key="2">
    <source>
        <dbReference type="EMBL" id="ONG41592.1"/>
    </source>
</evidence>
<evidence type="ECO:0000259" key="1">
    <source>
        <dbReference type="PROSITE" id="PS51819"/>
    </source>
</evidence>
<dbReference type="OrthoDB" id="4762357at2"/>
<organism evidence="2 3">
    <name type="scientific">Alkanindiges hydrocarboniclasticus</name>
    <dbReference type="NCBI Taxonomy" id="1907941"/>
    <lineage>
        <taxon>Bacteria</taxon>
        <taxon>Pseudomonadati</taxon>
        <taxon>Pseudomonadota</taxon>
        <taxon>Gammaproteobacteria</taxon>
        <taxon>Moraxellales</taxon>
        <taxon>Moraxellaceae</taxon>
        <taxon>Alkanindiges</taxon>
    </lineage>
</organism>
<dbReference type="AlphaFoldDB" id="A0A1S8CXN6"/>
<sequence length="124" mass="13644">MPVLQTIIIYAKNLQRSAEFYQKYFGFIGDGQLVDGLIELNAPNQGASILIHQAARTIRTGHAGLKLMFDIEDIEGFKQHSATLGLNFGATHQANGYVFANTKDPDGNSIAISSRNFRKSICLK</sequence>